<dbReference type="Pfam" id="PF02787">
    <property type="entry name" value="CPSase_L_D3"/>
    <property type="match status" value="1"/>
</dbReference>
<dbReference type="PROSITE" id="PS51855">
    <property type="entry name" value="MGS"/>
    <property type="match status" value="1"/>
</dbReference>
<evidence type="ECO:0000256" key="18">
    <source>
        <dbReference type="ARBA" id="ARBA00022842"/>
    </source>
</evidence>
<evidence type="ECO:0000256" key="10">
    <source>
        <dbReference type="ARBA" id="ARBA00022605"/>
    </source>
</evidence>
<comment type="catalytic activity">
    <reaction evidence="30">
        <text>carbamoyl phosphate + L-aspartate = N-carbamoyl-L-aspartate + phosphate + H(+)</text>
        <dbReference type="Rhea" id="RHEA:20013"/>
        <dbReference type="ChEBI" id="CHEBI:15378"/>
        <dbReference type="ChEBI" id="CHEBI:29991"/>
        <dbReference type="ChEBI" id="CHEBI:32814"/>
        <dbReference type="ChEBI" id="CHEBI:43474"/>
        <dbReference type="ChEBI" id="CHEBI:58228"/>
        <dbReference type="EC" id="2.1.3.2"/>
    </reaction>
</comment>
<dbReference type="PRINTS" id="PR00099">
    <property type="entry name" value="CPSGATASE"/>
</dbReference>
<dbReference type="Pfam" id="PF02142">
    <property type="entry name" value="MGS"/>
    <property type="match status" value="1"/>
</dbReference>
<dbReference type="InterPro" id="IPR036897">
    <property type="entry name" value="CarbamoylP_synth_lsu_oligo_sf"/>
</dbReference>
<comment type="catalytic activity">
    <reaction evidence="29">
        <text>hydrogencarbonate + L-glutamine + 2 ATP + H2O = carbamoyl phosphate + L-glutamate + 2 ADP + phosphate + 2 H(+)</text>
        <dbReference type="Rhea" id="RHEA:18633"/>
        <dbReference type="ChEBI" id="CHEBI:15377"/>
        <dbReference type="ChEBI" id="CHEBI:15378"/>
        <dbReference type="ChEBI" id="CHEBI:17544"/>
        <dbReference type="ChEBI" id="CHEBI:29985"/>
        <dbReference type="ChEBI" id="CHEBI:30616"/>
        <dbReference type="ChEBI" id="CHEBI:43474"/>
        <dbReference type="ChEBI" id="CHEBI:58228"/>
        <dbReference type="ChEBI" id="CHEBI:58359"/>
        <dbReference type="ChEBI" id="CHEBI:456216"/>
        <dbReference type="EC" id="6.3.5.5"/>
    </reaction>
</comment>
<dbReference type="InterPro" id="IPR032466">
    <property type="entry name" value="Metal_Hydrolase"/>
</dbReference>
<keyword evidence="13" id="KW-0677">Repeat</keyword>
<evidence type="ECO:0000256" key="21">
    <source>
        <dbReference type="ARBA" id="ARBA00023211"/>
    </source>
</evidence>
<dbReference type="InterPro" id="IPR024403">
    <property type="entry name" value="DHOase_cat"/>
</dbReference>
<comment type="pathway">
    <text evidence="4">Pyrimidine metabolism; UMP biosynthesis via de novo pathway; (S)-dihydroorotate from bicarbonate: step 1/3.</text>
</comment>
<evidence type="ECO:0000256" key="4">
    <source>
        <dbReference type="ARBA" id="ARBA00004812"/>
    </source>
</evidence>
<comment type="similarity">
    <text evidence="26">In the 2nd section; belongs to the CarB family.</text>
</comment>
<evidence type="ECO:0000256" key="14">
    <source>
        <dbReference type="ARBA" id="ARBA00022741"/>
    </source>
</evidence>
<dbReference type="CDD" id="cd01423">
    <property type="entry name" value="MGS_CPS_I_III"/>
    <property type="match status" value="1"/>
</dbReference>
<dbReference type="Gene3D" id="3.50.30.20">
    <property type="entry name" value="Carbamoyl-phosphate synthase small subunit, N-terminal domain"/>
    <property type="match status" value="1"/>
</dbReference>
<keyword evidence="9" id="KW-0436">Ligase</keyword>
<dbReference type="InterPro" id="IPR006132">
    <property type="entry name" value="Asp/Orn_carbamoyltranf_P-bd"/>
</dbReference>
<dbReference type="FunFam" id="3.50.30.20:FF:000002">
    <property type="entry name" value="Carbamoyl-phosphate synthase 1, mitochondrial"/>
    <property type="match status" value="1"/>
</dbReference>
<dbReference type="PROSITE" id="PS00483">
    <property type="entry name" value="DIHYDROOROTASE_2"/>
    <property type="match status" value="1"/>
</dbReference>
<dbReference type="InterPro" id="IPR011761">
    <property type="entry name" value="ATP-grasp"/>
</dbReference>
<evidence type="ECO:0000256" key="13">
    <source>
        <dbReference type="ARBA" id="ARBA00022737"/>
    </source>
</evidence>
<dbReference type="SUPFAM" id="SSF56059">
    <property type="entry name" value="Glutathione synthetase ATP-binding domain-like"/>
    <property type="match status" value="2"/>
</dbReference>
<dbReference type="SUPFAM" id="SSF52335">
    <property type="entry name" value="Methylglyoxal synthase-like"/>
    <property type="match status" value="1"/>
</dbReference>
<dbReference type="FunFam" id="1.10.1030.10:FF:000002">
    <property type="entry name" value="Carbamoyl-phosphate synthase large chain"/>
    <property type="match status" value="1"/>
</dbReference>
<dbReference type="FunFam" id="3.40.50.1370:FF:000002">
    <property type="entry name" value="Aspartate carbamoyltransferase 2"/>
    <property type="match status" value="1"/>
</dbReference>
<dbReference type="SMART" id="SM00851">
    <property type="entry name" value="MGS"/>
    <property type="match status" value="1"/>
</dbReference>
<evidence type="ECO:0000256" key="32">
    <source>
        <dbReference type="PROSITE-ProRule" id="PRU00409"/>
    </source>
</evidence>
<dbReference type="InterPro" id="IPR016185">
    <property type="entry name" value="PreATP-grasp_dom_sf"/>
</dbReference>
<dbReference type="FunFam" id="3.30.470.20:FF:000001">
    <property type="entry name" value="Carbamoyl-phosphate synthase large chain"/>
    <property type="match status" value="1"/>
</dbReference>
<dbReference type="Pfam" id="PF25596">
    <property type="entry name" value="CPSase_L_D1"/>
    <property type="match status" value="2"/>
</dbReference>
<keyword evidence="8" id="KW-0055">Arginine biosynthesis</keyword>
<dbReference type="PROSITE" id="PS00097">
    <property type="entry name" value="CARBAMOYLTRANSFERASE"/>
    <property type="match status" value="1"/>
</dbReference>
<evidence type="ECO:0000256" key="7">
    <source>
        <dbReference type="ARBA" id="ARBA00009799"/>
    </source>
</evidence>
<evidence type="ECO:0000256" key="16">
    <source>
        <dbReference type="ARBA" id="ARBA00022833"/>
    </source>
</evidence>
<dbReference type="EnsemblMetazoa" id="PPA05148.1">
    <property type="protein sequence ID" value="PPA05148.1"/>
    <property type="gene ID" value="WBGene00094702"/>
</dbReference>
<dbReference type="SUPFAM" id="SSF48108">
    <property type="entry name" value="Carbamoyl phosphate synthetase, large subunit connection domain"/>
    <property type="match status" value="1"/>
</dbReference>
<dbReference type="Pfam" id="PF02786">
    <property type="entry name" value="CPSase_L_D2"/>
    <property type="match status" value="2"/>
</dbReference>
<keyword evidence="34" id="KW-1185">Reference proteome</keyword>
<organism evidence="33 34">
    <name type="scientific">Pristionchus pacificus</name>
    <name type="common">Parasitic nematode worm</name>
    <dbReference type="NCBI Taxonomy" id="54126"/>
    <lineage>
        <taxon>Eukaryota</taxon>
        <taxon>Metazoa</taxon>
        <taxon>Ecdysozoa</taxon>
        <taxon>Nematoda</taxon>
        <taxon>Chromadorea</taxon>
        <taxon>Rhabditida</taxon>
        <taxon>Rhabditina</taxon>
        <taxon>Diplogasteromorpha</taxon>
        <taxon>Diplogasteroidea</taxon>
        <taxon>Neodiplogasteridae</taxon>
        <taxon>Pristionchus</taxon>
    </lineage>
</organism>
<dbReference type="Pfam" id="PF02729">
    <property type="entry name" value="OTCace_N"/>
    <property type="match status" value="1"/>
</dbReference>
<dbReference type="CDD" id="cd01744">
    <property type="entry name" value="GATase1_CPSase"/>
    <property type="match status" value="1"/>
</dbReference>
<evidence type="ECO:0000256" key="26">
    <source>
        <dbReference type="ARBA" id="ARBA00043998"/>
    </source>
</evidence>
<name>A0A2A6BUK4_PRIPA</name>
<dbReference type="GO" id="GO:0005829">
    <property type="term" value="C:cytosol"/>
    <property type="evidence" value="ECO:0000318"/>
    <property type="project" value="GO_Central"/>
</dbReference>
<dbReference type="NCBIfam" id="TIGR00670">
    <property type="entry name" value="asp_carb_tr"/>
    <property type="match status" value="1"/>
</dbReference>
<dbReference type="InterPro" id="IPR006274">
    <property type="entry name" value="CarbamoylP_synth_ssu"/>
</dbReference>
<proteinExistence type="inferred from homology"/>
<reference evidence="34" key="1">
    <citation type="journal article" date="2008" name="Nat. Genet.">
        <title>The Pristionchus pacificus genome provides a unique perspective on nematode lifestyle and parasitism.</title>
        <authorList>
            <person name="Dieterich C."/>
            <person name="Clifton S.W."/>
            <person name="Schuster L.N."/>
            <person name="Chinwalla A."/>
            <person name="Delehaunty K."/>
            <person name="Dinkelacker I."/>
            <person name="Fulton L."/>
            <person name="Fulton R."/>
            <person name="Godfrey J."/>
            <person name="Minx P."/>
            <person name="Mitreva M."/>
            <person name="Roeseler W."/>
            <person name="Tian H."/>
            <person name="Witte H."/>
            <person name="Yang S.P."/>
            <person name="Wilson R.K."/>
            <person name="Sommer R.J."/>
        </authorList>
    </citation>
    <scope>NUCLEOTIDE SEQUENCE [LARGE SCALE GENOMIC DNA]</scope>
    <source>
        <strain evidence="34">PS312</strain>
    </source>
</reference>
<dbReference type="FunFam" id="3.40.50.20:FF:000002">
    <property type="entry name" value="Carbamoyl-phosphate synthase large chain"/>
    <property type="match status" value="1"/>
</dbReference>
<dbReference type="InterPro" id="IPR006131">
    <property type="entry name" value="Asp_carbamoyltransf_Asp/Orn-bd"/>
</dbReference>
<dbReference type="InterPro" id="IPR036480">
    <property type="entry name" value="CarbP_synth_ssu_N_sf"/>
</dbReference>
<evidence type="ECO:0000256" key="30">
    <source>
        <dbReference type="ARBA" id="ARBA00048859"/>
    </source>
</evidence>
<dbReference type="SUPFAM" id="SSF52440">
    <property type="entry name" value="PreATP-grasp domain"/>
    <property type="match status" value="2"/>
</dbReference>
<evidence type="ECO:0000313" key="33">
    <source>
        <dbReference type="EnsemblMetazoa" id="PPA05148.1"/>
    </source>
</evidence>
<dbReference type="PROSITE" id="PS00866">
    <property type="entry name" value="CPSASE_1"/>
    <property type="match status" value="2"/>
</dbReference>
<dbReference type="InterPro" id="IPR058047">
    <property type="entry name" value="CPSase_preATP-grasp"/>
</dbReference>
<dbReference type="InterPro" id="IPR005479">
    <property type="entry name" value="CPAse_ATP-bd"/>
</dbReference>
<comment type="cofactor">
    <cofactor evidence="1">
        <name>Mn(2+)</name>
        <dbReference type="ChEBI" id="CHEBI:29035"/>
    </cofactor>
</comment>
<dbReference type="InterPro" id="IPR013815">
    <property type="entry name" value="ATP_grasp_subdomain_1"/>
</dbReference>
<dbReference type="SUPFAM" id="SSF51338">
    <property type="entry name" value="Composite domain of metallo-dependent hydrolases"/>
    <property type="match status" value="1"/>
</dbReference>
<dbReference type="Gene3D" id="3.40.50.880">
    <property type="match status" value="1"/>
</dbReference>
<dbReference type="PRINTS" id="PR00100">
    <property type="entry name" value="AOTCASE"/>
</dbReference>
<dbReference type="HAMAP" id="MF_00001">
    <property type="entry name" value="Asp_carb_tr"/>
    <property type="match status" value="1"/>
</dbReference>
<dbReference type="Gene3D" id="3.30.470.20">
    <property type="entry name" value="ATP-grasp fold, B domain"/>
    <property type="match status" value="2"/>
</dbReference>
<dbReference type="InterPro" id="IPR036914">
    <property type="entry name" value="MGS-like_dom_sf"/>
</dbReference>
<dbReference type="PROSITE" id="PS51273">
    <property type="entry name" value="GATASE_TYPE_1"/>
    <property type="match status" value="1"/>
</dbReference>
<evidence type="ECO:0000313" key="34">
    <source>
        <dbReference type="Proteomes" id="UP000005239"/>
    </source>
</evidence>
<dbReference type="SUPFAM" id="SSF53671">
    <property type="entry name" value="Aspartate/ornithine carbamoyltransferase"/>
    <property type="match status" value="1"/>
</dbReference>
<dbReference type="SMART" id="SM01096">
    <property type="entry name" value="CPSase_L_D3"/>
    <property type="match status" value="1"/>
</dbReference>
<evidence type="ECO:0000256" key="12">
    <source>
        <dbReference type="ARBA" id="ARBA00022723"/>
    </source>
</evidence>
<comment type="pathway">
    <text evidence="3">Amino-acid biosynthesis; L-arginine biosynthesis.</text>
</comment>
<dbReference type="Gene3D" id="1.10.1030.10">
    <property type="entry name" value="Carbamoyl-phosphate synthetase, large subunit oligomerisation domain"/>
    <property type="match status" value="1"/>
</dbReference>
<comment type="cofactor">
    <cofactor evidence="2">
        <name>Zn(2+)</name>
        <dbReference type="ChEBI" id="CHEBI:29105"/>
    </cofactor>
</comment>
<dbReference type="FunFam" id="3.40.50.880:FF:000006">
    <property type="entry name" value="Carbamoyl-phosphate synthase 1, mitochondrial"/>
    <property type="match status" value="1"/>
</dbReference>
<dbReference type="Pfam" id="PF00988">
    <property type="entry name" value="CPSase_sm_chain"/>
    <property type="match status" value="1"/>
</dbReference>
<evidence type="ECO:0000256" key="1">
    <source>
        <dbReference type="ARBA" id="ARBA00001936"/>
    </source>
</evidence>
<evidence type="ECO:0000256" key="15">
    <source>
        <dbReference type="ARBA" id="ARBA00022801"/>
    </source>
</evidence>
<dbReference type="InterPro" id="IPR029062">
    <property type="entry name" value="Class_I_gatase-like"/>
</dbReference>
<dbReference type="PANTHER" id="PTHR11405:SF5">
    <property type="entry name" value="CAD PROTEIN"/>
    <property type="match status" value="1"/>
</dbReference>
<dbReference type="InterPro" id="IPR017926">
    <property type="entry name" value="GATASE"/>
</dbReference>
<dbReference type="PRINTS" id="PR00098">
    <property type="entry name" value="CPSASE"/>
</dbReference>
<comment type="catalytic activity">
    <reaction evidence="28">
        <text>(S)-dihydroorotate + H2O = N-carbamoyl-L-aspartate + H(+)</text>
        <dbReference type="Rhea" id="RHEA:24296"/>
        <dbReference type="ChEBI" id="CHEBI:15377"/>
        <dbReference type="ChEBI" id="CHEBI:15378"/>
        <dbReference type="ChEBI" id="CHEBI:30864"/>
        <dbReference type="ChEBI" id="CHEBI:32814"/>
        <dbReference type="EC" id="3.5.2.3"/>
    </reaction>
</comment>
<evidence type="ECO:0000256" key="11">
    <source>
        <dbReference type="ARBA" id="ARBA00022679"/>
    </source>
</evidence>
<keyword evidence="12" id="KW-0479">Metal-binding</keyword>
<evidence type="ECO:0000256" key="6">
    <source>
        <dbReference type="ARBA" id="ARBA00004880"/>
    </source>
</evidence>
<dbReference type="NCBIfam" id="NF003671">
    <property type="entry name" value="PRK05294.1"/>
    <property type="match status" value="1"/>
</dbReference>
<keyword evidence="14 32" id="KW-0547">Nucleotide-binding</keyword>
<keyword evidence="22" id="KW-0511">Multifunctional enzyme</keyword>
<evidence type="ECO:0000256" key="28">
    <source>
        <dbReference type="ARBA" id="ARBA00048492"/>
    </source>
</evidence>
<dbReference type="Pfam" id="PF00185">
    <property type="entry name" value="OTCace"/>
    <property type="match status" value="2"/>
</dbReference>
<dbReference type="InterPro" id="IPR006130">
    <property type="entry name" value="Asp/Orn_carbamoylTrfase"/>
</dbReference>
<keyword evidence="15" id="KW-0378">Hydrolase</keyword>
<dbReference type="InterPro" id="IPR005483">
    <property type="entry name" value="CPSase_dom"/>
</dbReference>
<dbReference type="Gene3D" id="3.40.50.1380">
    <property type="entry name" value="Methylglyoxal synthase-like domain"/>
    <property type="match status" value="1"/>
</dbReference>
<comment type="catalytic activity">
    <reaction evidence="31">
        <text>L-glutamine + H2O = L-glutamate + NH4(+)</text>
        <dbReference type="Rhea" id="RHEA:15889"/>
        <dbReference type="ChEBI" id="CHEBI:15377"/>
        <dbReference type="ChEBI" id="CHEBI:28938"/>
        <dbReference type="ChEBI" id="CHEBI:29985"/>
        <dbReference type="ChEBI" id="CHEBI:58359"/>
        <dbReference type="EC" id="3.5.1.2"/>
    </reaction>
</comment>
<dbReference type="InterPro" id="IPR002474">
    <property type="entry name" value="CarbamoylP_synth_ssu_N"/>
</dbReference>
<dbReference type="InterPro" id="IPR036901">
    <property type="entry name" value="Asp/Orn_carbamoylTrfase_sf"/>
</dbReference>
<comment type="pathway">
    <text evidence="6">Pyrimidine metabolism; UMP biosynthesis via de novo pathway; (S)-dihydroorotate from bicarbonate: step 3/3.</text>
</comment>
<dbReference type="InterPro" id="IPR002082">
    <property type="entry name" value="Asp_carbamoyltransf"/>
</dbReference>
<dbReference type="InterPro" id="IPR005480">
    <property type="entry name" value="CPSase_lsu_oligo"/>
</dbReference>
<dbReference type="NCBIfam" id="NF009455">
    <property type="entry name" value="PRK12815.1"/>
    <property type="match status" value="1"/>
</dbReference>
<evidence type="ECO:0000256" key="3">
    <source>
        <dbReference type="ARBA" id="ARBA00004730"/>
    </source>
</evidence>
<dbReference type="NCBIfam" id="NF009475">
    <property type="entry name" value="PRK12838.1"/>
    <property type="match status" value="1"/>
</dbReference>
<dbReference type="SUPFAM" id="SSF51556">
    <property type="entry name" value="Metallo-dependent hydrolases"/>
    <property type="match status" value="1"/>
</dbReference>
<dbReference type="FunFam" id="3.40.50.20:FF:000001">
    <property type="entry name" value="Carbamoyl-phosphate synthase large chain"/>
    <property type="match status" value="1"/>
</dbReference>
<comment type="similarity">
    <text evidence="23">In the 3rd section; belongs to the metallo-dependent hydrolases superfamily. DHOase family. CAD subfamily.</text>
</comment>
<dbReference type="Gene3D" id="3.40.50.1370">
    <property type="entry name" value="Aspartate/ornithine carbamoyltransferase"/>
    <property type="match status" value="2"/>
</dbReference>
<keyword evidence="17 32" id="KW-0067">ATP-binding</keyword>
<evidence type="ECO:0000256" key="20">
    <source>
        <dbReference type="ARBA" id="ARBA00022975"/>
    </source>
</evidence>
<dbReference type="GO" id="GO:0006541">
    <property type="term" value="P:glutamine metabolic process"/>
    <property type="evidence" value="ECO:0000318"/>
    <property type="project" value="GO_Central"/>
</dbReference>
<comment type="similarity">
    <text evidence="24">In the C-terminal section; belongs to the aspartate/ornithine carbamoyltransferase superfamily. ATCase family.</text>
</comment>
<dbReference type="OrthoDB" id="434at2759"/>
<dbReference type="InterPro" id="IPR011607">
    <property type="entry name" value="MGS-like_dom"/>
</dbReference>
<dbReference type="FunFam" id="3.30.470.20:FF:000004">
    <property type="entry name" value="Carbamoyl-phosphate synthase (glutamine-hydrolyzing)"/>
    <property type="match status" value="1"/>
</dbReference>
<dbReference type="InterPro" id="IPR035686">
    <property type="entry name" value="CPSase_GATase1"/>
</dbReference>
<comment type="pathway">
    <text evidence="5">Pyrimidine metabolism; UMP biosynthesis via de novo pathway; (S)-dihydroorotate from bicarbonate: step 2/3.</text>
</comment>
<evidence type="ECO:0000256" key="25">
    <source>
        <dbReference type="ARBA" id="ARBA00043984"/>
    </source>
</evidence>
<dbReference type="GO" id="GO:0004088">
    <property type="term" value="F:carbamoyl-phosphate synthase (glutamine-hydrolyzing) activity"/>
    <property type="evidence" value="ECO:0007669"/>
    <property type="project" value="UniProtKB-EC"/>
</dbReference>
<dbReference type="Pfam" id="PF12890">
    <property type="entry name" value="DHOase"/>
    <property type="match status" value="1"/>
</dbReference>
<keyword evidence="19" id="KW-0315">Glutamine amidotransferase</keyword>
<accession>A0A8R1YDF9</accession>
<evidence type="ECO:0000256" key="17">
    <source>
        <dbReference type="ARBA" id="ARBA00022840"/>
    </source>
</evidence>
<evidence type="ECO:0000256" key="9">
    <source>
        <dbReference type="ARBA" id="ARBA00022598"/>
    </source>
</evidence>
<dbReference type="GO" id="GO:0004070">
    <property type="term" value="F:aspartate carbamoyltransferase activity"/>
    <property type="evidence" value="ECO:0000318"/>
    <property type="project" value="GO_Central"/>
</dbReference>
<dbReference type="GO" id="GO:0046872">
    <property type="term" value="F:metal ion binding"/>
    <property type="evidence" value="ECO:0007669"/>
    <property type="project" value="UniProtKB-KW"/>
</dbReference>
<comment type="similarity">
    <text evidence="25">In the N-terminal section; belongs to the CarA family.</text>
</comment>
<sequence>MHQWESTMHATLHLDDGSQFKGYLFGATKSIQGEIVFQTGMVGYVESLTDPSYADQLLVLTYPMIGNYGVPDDTQRDEFGLSVFESDRVWPAALIVDRLCQDGEESHWESTQSLSQWLRKAGVPGLAGIDVRQLTKKIREQGTMKAKIVIETDDADSLPFKDIYETNQVEIVSRKEPTVLGNGKRTILAVDCGLKNNQLRCLLRRGLKVKVVPWTYPIDEEKGIDGVFLSNGPGDPEKCAPLVKRLSNLISRSDCPPVFGICLGHQLLSRAAGASTYKLTYGNRGHNQPCTHSGTGRCFITSQNHGFAVDAKTLPGGWKVLFTNENDQTNEGIVHENRPFFSVQFHPEHTAGPTDCEFLFDIFVDSIERVKRAEKFSVDTLINEHLKFNCGYEVKEQRKVLVIGSGGLTIGQAGEFDYSGAQALKALREEGIRTVLINPNVATVQTSKGFADFCYFLPITKEYVTDVIKKERPTGILCTFGGQTALNCAIDLYKDGIFEQYNVQVLGTPIPTIMNTEDRERFNAEINSIGERVAPSKAATNLEGAIAAAEELGYPVLVRAAFALGGLGSGFASNRAELIDIVKVSLAHSDQVLVDKSLKGWKEMEYEVVRDAYDNCVTVCNMENVDPLGIHTGESVVVAPSQTLSDYEYNMLRTCAIKVVRHLGVIGECNIQYALDPFSHEFFIIEVNARLSRSSALASKATGYPLAYVAAKLALGQHLPKIKNSVTGTTTACFEPSLDYCVVKIPRWDLSKFSRVQTQIGSSMKSVGEVMGIGRSFEEAFQKALRMVSDSADGFSPKVFPRTPTDSDLSCPTDKRMFALARGFFYGDFDVAKAYELTKIDKWFLHRMFNIIEIAHKIRKEAAKVKALSAPLMLEAKQAGFSDRQIAKFIYSNEWDVREHRQNLGVQPFVKQIDTVAGEWPAQTNYLYMTYNGAENDVEFNIKNAVIVLGSGVYRIGSSVEFDASCVGCVKELKALGYTTIMINCNPETVSTDYDMCDRLYFEEISYESVIDVYQREKPKGLILAFGGQAPNNIALSLSKAKIKVNILGTHPNDIDMAEDRFKFSRALETLKIEQPQWKKVEDIDAAKEFCSSVGYPCLIRPSYVLSGAAMKVVACEEDLAKFLAEATKVAKDHPVVISKFISEAKEIDVDAVASEGRLLAVAVSEHVENAGIHSGDATLVTPPQDINQVTMDRIRNIALRVAEKFNVSGPFNMQLIAKNNELKVIECNLRVSRSFPFVSKSLGFDFIALATRAMLVSDNQALRAKLKPITLQKLDRVGVKVPQFSFSRLAGAEVILGVEMASTGEVACFGKTREEAYLKALLSTGFVVPKQNIFLSIGGYTAKTEMLKSIQTLTSLGYTIYASKGTSEFCMSKGIAVRPVDFPFEEGEGDASGSISFFTNKDFHLVINLSVRGSSGAFRVSAYRTDGYRTRRMAIDNGIPLITDIKCAKIFCEALRAVGARPAVNNQVDCLSSRTLKRLPGLVDVHVHVREPGATHKEDWETCTKAALAGGVTTILAMPNTNPACVDEQTLEMVEKLASSKAVVDYGIYLGATPSNAEEAARLAERSSGLKMYLNETFSTLKMDNITDWIKHLATFPTTRPVVAHSERQTLLAILGAAQIVGRSVHICHVSTKEEIECIRMAKDRGVPVTCEVCPHHLFLTKDHLTEGVREVRPRLVNQEDVDALWENIDYIDCFATDHAPHTKAEKTSDKPPPGFPGVEYMLPLLLTAVNEGKLTMTQLIDRLDKNPRRIFGLPPQLDTYIEVDLTHEWTIPASGGFSRAGWTPFEGHKVRGRVVNVVIRGEEAYVDGVVIARPGLGRNIRATPEGRATVAGGVEMQQLQIAAGDAATAALSPLKKQQQQSMRERLESDSAASVAAAAAAAVATKADSDTSSPLPSRAHSPSGDGLDGCSVIAVADLTKAHVHRILDLADRFKQDIERGLKLKHIADGCEMASVFYEVSTRTSGSFEAAMHRLGGTVTHMTAESSSVKKGETLEDTVRMMSGYADVVVLRHPEKGAAARGAAASTVPLINAGDGTGEHPTQALLDLFTIRDELSTVNGLTIALVGDLKNGRTVHSLAKLLCVYKDVTLHYVAPTDELQMPQNVVDYVSEKSTFVQKRFSSLAEGIQGVDVVYVTRLQKERFDKVEDYEKLKGSYVLTAELLDAASGAEDGDDPSVILPEYNTDKRKLPIVLHPLPRVDEISKELDNDDRAAYFRQARNGMWVRMAILALVLGRAPHYDQ</sequence>
<evidence type="ECO:0000256" key="23">
    <source>
        <dbReference type="ARBA" id="ARBA00043968"/>
    </source>
</evidence>
<dbReference type="GO" id="GO:0006526">
    <property type="term" value="P:L-arginine biosynthetic process"/>
    <property type="evidence" value="ECO:0007669"/>
    <property type="project" value="UniProtKB-KW"/>
</dbReference>
<dbReference type="Pfam" id="PF00117">
    <property type="entry name" value="GATase"/>
    <property type="match status" value="1"/>
</dbReference>
<evidence type="ECO:0000256" key="29">
    <source>
        <dbReference type="ARBA" id="ARBA00048816"/>
    </source>
</evidence>
<evidence type="ECO:0000256" key="2">
    <source>
        <dbReference type="ARBA" id="ARBA00001947"/>
    </source>
</evidence>
<dbReference type="PROSITE" id="PS00482">
    <property type="entry name" value="DIHYDROOROTASE_1"/>
    <property type="match status" value="1"/>
</dbReference>
<dbReference type="GO" id="GO:0004151">
    <property type="term" value="F:dihydroorotase activity"/>
    <property type="evidence" value="ECO:0000318"/>
    <property type="project" value="GO_Central"/>
</dbReference>
<dbReference type="NCBIfam" id="TIGR01368">
    <property type="entry name" value="CPSaseIIsmall"/>
    <property type="match status" value="1"/>
</dbReference>
<protein>
    <submittedName>
        <fullName evidence="33">Aspartate carbamoyltransferase</fullName>
    </submittedName>
</protein>
<evidence type="ECO:0000256" key="27">
    <source>
        <dbReference type="ARBA" id="ARBA00047359"/>
    </source>
</evidence>
<evidence type="ECO:0000256" key="19">
    <source>
        <dbReference type="ARBA" id="ARBA00022962"/>
    </source>
</evidence>
<evidence type="ECO:0000256" key="8">
    <source>
        <dbReference type="ARBA" id="ARBA00022571"/>
    </source>
</evidence>
<dbReference type="InterPro" id="IPR006275">
    <property type="entry name" value="CPSase_lsu"/>
</dbReference>
<dbReference type="SUPFAM" id="SSF52021">
    <property type="entry name" value="Carbamoyl phosphate synthetase, small subunit N-terminal domain"/>
    <property type="match status" value="1"/>
</dbReference>
<dbReference type="SMART" id="SM01097">
    <property type="entry name" value="CPSase_sm_chain"/>
    <property type="match status" value="1"/>
</dbReference>
<reference evidence="33" key="2">
    <citation type="submission" date="2022-06" db="UniProtKB">
        <authorList>
            <consortium name="EnsemblMetazoa"/>
        </authorList>
    </citation>
    <scope>IDENTIFICATION</scope>
    <source>
        <strain evidence="33">PS312</strain>
    </source>
</reference>
<evidence type="ECO:0000256" key="22">
    <source>
        <dbReference type="ARBA" id="ARBA00023268"/>
    </source>
</evidence>
<keyword evidence="20" id="KW-0665">Pyrimidine biosynthesis</keyword>
<dbReference type="Proteomes" id="UP000005239">
    <property type="component" value="Unassembled WGS sequence"/>
</dbReference>
<evidence type="ECO:0000256" key="5">
    <source>
        <dbReference type="ARBA" id="ARBA00004852"/>
    </source>
</evidence>
<dbReference type="FunFam" id="3.40.50.1380:FF:000005">
    <property type="entry name" value="CAD protein-like isoform X1"/>
    <property type="match status" value="1"/>
</dbReference>
<dbReference type="PROSITE" id="PS50975">
    <property type="entry name" value="ATP_GRASP"/>
    <property type="match status" value="2"/>
</dbReference>
<keyword evidence="16" id="KW-0862">Zinc</keyword>
<dbReference type="GO" id="GO:0004087">
    <property type="term" value="F:carbamoyl-phosphate synthase (ammonia) activity"/>
    <property type="evidence" value="ECO:0007669"/>
    <property type="project" value="UniProtKB-EC"/>
</dbReference>
<dbReference type="PANTHER" id="PTHR11405">
    <property type="entry name" value="CARBAMOYLTRANSFERASE FAMILY MEMBER"/>
    <property type="match status" value="1"/>
</dbReference>
<dbReference type="Gene3D" id="3.40.50.20">
    <property type="match status" value="2"/>
</dbReference>
<accession>A0A2A6BUK4</accession>
<evidence type="ECO:0000256" key="31">
    <source>
        <dbReference type="ARBA" id="ARBA00049534"/>
    </source>
</evidence>
<dbReference type="GO" id="GO:0006207">
    <property type="term" value="P:'de novo' pyrimidine nucleobase biosynthetic process"/>
    <property type="evidence" value="ECO:0000318"/>
    <property type="project" value="GO_Central"/>
</dbReference>
<dbReference type="NCBIfam" id="TIGR01369">
    <property type="entry name" value="CPSaseII_lrg"/>
    <property type="match status" value="1"/>
</dbReference>
<keyword evidence="10" id="KW-0028">Amino-acid biosynthesis</keyword>
<dbReference type="GO" id="GO:0005737">
    <property type="term" value="C:cytoplasm"/>
    <property type="evidence" value="ECO:0000318"/>
    <property type="project" value="GO_Central"/>
</dbReference>
<dbReference type="Gene3D" id="3.30.1490.20">
    <property type="entry name" value="ATP-grasp fold, A domain"/>
    <property type="match status" value="1"/>
</dbReference>
<comment type="catalytic activity">
    <reaction evidence="27">
        <text>hydrogencarbonate + NH4(+) + 2 ATP = carbamoyl phosphate + 2 ADP + phosphate + 2 H(+)</text>
        <dbReference type="Rhea" id="RHEA:18029"/>
        <dbReference type="ChEBI" id="CHEBI:15378"/>
        <dbReference type="ChEBI" id="CHEBI:17544"/>
        <dbReference type="ChEBI" id="CHEBI:28938"/>
        <dbReference type="ChEBI" id="CHEBI:30616"/>
        <dbReference type="ChEBI" id="CHEBI:43474"/>
        <dbReference type="ChEBI" id="CHEBI:58228"/>
        <dbReference type="ChEBI" id="CHEBI:456216"/>
        <dbReference type="EC" id="6.3.4.16"/>
    </reaction>
</comment>
<dbReference type="PROSITE" id="PS00867">
    <property type="entry name" value="CPSASE_2"/>
    <property type="match status" value="2"/>
</dbReference>
<keyword evidence="11" id="KW-0808">Transferase</keyword>
<dbReference type="GO" id="GO:0004359">
    <property type="term" value="F:glutaminase activity"/>
    <property type="evidence" value="ECO:0007669"/>
    <property type="project" value="UniProtKB-EC"/>
</dbReference>
<dbReference type="GO" id="GO:0044205">
    <property type="term" value="P:'de novo' UMP biosynthetic process"/>
    <property type="evidence" value="ECO:0007669"/>
    <property type="project" value="UniProtKB-UniPathway"/>
</dbReference>
<gene>
    <name evidence="33" type="primary">WBGene00094702</name>
</gene>
<dbReference type="Gene3D" id="3.20.20.140">
    <property type="entry name" value="Metal-dependent hydrolases"/>
    <property type="match status" value="1"/>
</dbReference>
<dbReference type="InterPro" id="IPR011059">
    <property type="entry name" value="Metal-dep_hydrolase_composite"/>
</dbReference>
<dbReference type="GO" id="GO:0005524">
    <property type="term" value="F:ATP binding"/>
    <property type="evidence" value="ECO:0007669"/>
    <property type="project" value="UniProtKB-UniRule"/>
</dbReference>
<comment type="similarity">
    <text evidence="7">Belongs to the CarB family.</text>
</comment>
<keyword evidence="18" id="KW-0460">Magnesium</keyword>
<dbReference type="GO" id="GO:0016597">
    <property type="term" value="F:amino acid binding"/>
    <property type="evidence" value="ECO:0007669"/>
    <property type="project" value="InterPro"/>
</dbReference>
<dbReference type="CDD" id="cd01316">
    <property type="entry name" value="CAD_DHOase"/>
    <property type="match status" value="1"/>
</dbReference>
<keyword evidence="21" id="KW-0464">Manganese</keyword>
<dbReference type="SUPFAM" id="SSF52317">
    <property type="entry name" value="Class I glutamine amidotransferase-like"/>
    <property type="match status" value="1"/>
</dbReference>
<dbReference type="PRINTS" id="PR00101">
    <property type="entry name" value="ATCASE"/>
</dbReference>
<dbReference type="FunFam" id="3.30.1490.20:FF:000001">
    <property type="entry name" value="Carbamoyl-phosphate synthase large chain"/>
    <property type="match status" value="1"/>
</dbReference>
<dbReference type="InterPro" id="IPR002195">
    <property type="entry name" value="Dihydroorotase_CS"/>
</dbReference>
<evidence type="ECO:0000256" key="24">
    <source>
        <dbReference type="ARBA" id="ARBA00043979"/>
    </source>
</evidence>
<dbReference type="HAMAP" id="MF_01209">
    <property type="entry name" value="CPSase_S_chain"/>
    <property type="match status" value="1"/>
</dbReference>
<dbReference type="FunFam" id="3.20.20.140:FF:000036">
    <property type="entry name" value="Carbamoyl-phosphate synthase large chain"/>
    <property type="match status" value="1"/>
</dbReference>